<dbReference type="OrthoDB" id="9791276at2"/>
<dbReference type="AlphaFoldDB" id="A0A383RT59"/>
<dbReference type="PANTHER" id="PTHR11080:SF2">
    <property type="entry name" value="LD05707P"/>
    <property type="match status" value="1"/>
</dbReference>
<evidence type="ECO:0000313" key="10">
    <source>
        <dbReference type="Proteomes" id="UP000263595"/>
    </source>
</evidence>
<evidence type="ECO:0000256" key="5">
    <source>
        <dbReference type="ARBA" id="ARBA00037900"/>
    </source>
</evidence>
<keyword evidence="10" id="KW-1185">Reference proteome</keyword>
<comment type="similarity">
    <text evidence="1">Belongs to the isochorismatase family.</text>
</comment>
<keyword evidence="4 9" id="KW-0378">Hydrolase</keyword>
<dbReference type="RefSeq" id="WP_119141314.1">
    <property type="nucleotide sequence ID" value="NZ_CBCSFL010000017.1"/>
</dbReference>
<dbReference type="Gene3D" id="3.40.50.850">
    <property type="entry name" value="Isochorismatase-like"/>
    <property type="match status" value="1"/>
</dbReference>
<evidence type="ECO:0000256" key="6">
    <source>
        <dbReference type="ARBA" id="ARBA00039017"/>
    </source>
</evidence>
<keyword evidence="2" id="KW-0662">Pyridine nucleotide biosynthesis</keyword>
<keyword evidence="3" id="KW-0479">Metal-binding</keyword>
<gene>
    <name evidence="9" type="primary">pncA</name>
    <name evidence="9" type="ORF">CCOS865_02525</name>
</gene>
<evidence type="ECO:0000256" key="1">
    <source>
        <dbReference type="ARBA" id="ARBA00006336"/>
    </source>
</evidence>
<evidence type="ECO:0000256" key="4">
    <source>
        <dbReference type="ARBA" id="ARBA00022801"/>
    </source>
</evidence>
<dbReference type="EMBL" id="UNOZ01000017">
    <property type="protein sequence ID" value="SYX90259.1"/>
    <property type="molecule type" value="Genomic_DNA"/>
</dbReference>
<evidence type="ECO:0000256" key="7">
    <source>
        <dbReference type="ARBA" id="ARBA00043224"/>
    </source>
</evidence>
<proteinExistence type="inferred from homology"/>
<sequence length="216" mass="22888">MNIASFDVDAQNGFTANAPDELPVPGGHQIAPALNAMARRASLRLGSKDAHPANAAWVVAEASEMLQPLSLANADLTWVRHCVPGTPGFELLAGLPAPIDYAYFVWKGVEPDLHPYGACYHDLAERRSTGVIEYLTVRQVDAVIVGGLALDYCVLTTARQLHQAGFTVLLYLPACRALTAAGADAACAELASAGVILCADEAALDQQIAQLKEQRP</sequence>
<dbReference type="Proteomes" id="UP000263595">
    <property type="component" value="Unassembled WGS sequence"/>
</dbReference>
<dbReference type="InterPro" id="IPR052347">
    <property type="entry name" value="Isochorismatase_Nicotinamidase"/>
</dbReference>
<evidence type="ECO:0000259" key="8">
    <source>
        <dbReference type="Pfam" id="PF00857"/>
    </source>
</evidence>
<dbReference type="GO" id="GO:0008936">
    <property type="term" value="F:nicotinamidase activity"/>
    <property type="evidence" value="ECO:0007669"/>
    <property type="project" value="UniProtKB-EC"/>
</dbReference>
<dbReference type="InterPro" id="IPR036380">
    <property type="entry name" value="Isochorismatase-like_sf"/>
</dbReference>
<dbReference type="PANTHER" id="PTHR11080">
    <property type="entry name" value="PYRAZINAMIDASE/NICOTINAMIDASE"/>
    <property type="match status" value="1"/>
</dbReference>
<dbReference type="EC" id="3.5.1.19" evidence="6"/>
<reference evidence="10" key="1">
    <citation type="submission" date="2018-08" db="EMBL/GenBank/DDBJ databases">
        <authorList>
            <person name="Blom J."/>
        </authorList>
    </citation>
    <scope>NUCLEOTIDE SEQUENCE [LARGE SCALE GENOMIC DNA]</scope>
    <source>
        <strain evidence="10">CCOS 865</strain>
    </source>
</reference>
<feature type="domain" description="Isochorismatase-like" evidence="8">
    <location>
        <begin position="8"/>
        <end position="198"/>
    </location>
</feature>
<evidence type="ECO:0000256" key="2">
    <source>
        <dbReference type="ARBA" id="ARBA00022642"/>
    </source>
</evidence>
<name>A0A383RT59_9PSED</name>
<dbReference type="GO" id="GO:0046872">
    <property type="term" value="F:metal ion binding"/>
    <property type="evidence" value="ECO:0007669"/>
    <property type="project" value="UniProtKB-KW"/>
</dbReference>
<dbReference type="SUPFAM" id="SSF52499">
    <property type="entry name" value="Isochorismatase-like hydrolases"/>
    <property type="match status" value="1"/>
</dbReference>
<evidence type="ECO:0000313" key="9">
    <source>
        <dbReference type="EMBL" id="SYX90259.1"/>
    </source>
</evidence>
<dbReference type="GO" id="GO:0019363">
    <property type="term" value="P:pyridine nucleotide biosynthetic process"/>
    <property type="evidence" value="ECO:0007669"/>
    <property type="project" value="UniProtKB-KW"/>
</dbReference>
<protein>
    <recommendedName>
        <fullName evidence="6">nicotinamidase</fullName>
        <ecNumber evidence="6">3.5.1.19</ecNumber>
    </recommendedName>
    <alternativeName>
        <fullName evidence="7">Nicotinamide deamidase</fullName>
    </alternativeName>
</protein>
<evidence type="ECO:0000256" key="3">
    <source>
        <dbReference type="ARBA" id="ARBA00022723"/>
    </source>
</evidence>
<organism evidence="9 10">
    <name type="scientific">Pseudomonas reidholzensis</name>
    <dbReference type="NCBI Taxonomy" id="1785162"/>
    <lineage>
        <taxon>Bacteria</taxon>
        <taxon>Pseudomonadati</taxon>
        <taxon>Pseudomonadota</taxon>
        <taxon>Gammaproteobacteria</taxon>
        <taxon>Pseudomonadales</taxon>
        <taxon>Pseudomonadaceae</taxon>
        <taxon>Pseudomonas</taxon>
    </lineage>
</organism>
<dbReference type="Pfam" id="PF00857">
    <property type="entry name" value="Isochorismatase"/>
    <property type="match status" value="1"/>
</dbReference>
<dbReference type="InterPro" id="IPR000868">
    <property type="entry name" value="Isochorismatase-like_dom"/>
</dbReference>
<accession>A0A383RT59</accession>
<comment type="pathway">
    <text evidence="5">Cofactor biosynthesis; nicotinate biosynthesis; nicotinate from nicotinamide: step 1/1.</text>
</comment>